<feature type="domain" description="C2" evidence="3">
    <location>
        <begin position="610"/>
        <end position="744"/>
    </location>
</feature>
<dbReference type="InterPro" id="IPR006608">
    <property type="entry name" value="CC2D1A/B_DM14"/>
</dbReference>
<dbReference type="PANTHER" id="PTHR13076:SF9">
    <property type="entry name" value="COILED-COIL AND C2 DOMAIN-CONTAINING PROTEIN 1-LIKE"/>
    <property type="match status" value="1"/>
</dbReference>
<feature type="region of interest" description="Disordered" evidence="2">
    <location>
        <begin position="300"/>
        <end position="321"/>
    </location>
</feature>
<dbReference type="PANTHER" id="PTHR13076">
    <property type="entry name" value="COILED-COIL AND C2 DOMAIN-CONTAINING PROTEIN 1-LIKE"/>
    <property type="match status" value="1"/>
</dbReference>
<evidence type="ECO:0000256" key="1">
    <source>
        <dbReference type="SAM" id="Coils"/>
    </source>
</evidence>
<name>A0A816BEW0_9BILA</name>
<feature type="compositionally biased region" description="Acidic residues" evidence="2">
    <location>
        <begin position="43"/>
        <end position="52"/>
    </location>
</feature>
<feature type="compositionally biased region" description="Polar residues" evidence="2">
    <location>
        <begin position="134"/>
        <end position="143"/>
    </location>
</feature>
<feature type="region of interest" description="Disordered" evidence="2">
    <location>
        <begin position="402"/>
        <end position="462"/>
    </location>
</feature>
<feature type="coiled-coil region" evidence="1">
    <location>
        <begin position="924"/>
        <end position="958"/>
    </location>
</feature>
<feature type="region of interest" description="Disordered" evidence="2">
    <location>
        <begin position="121"/>
        <end position="143"/>
    </location>
</feature>
<organism evidence="4 5">
    <name type="scientific">Rotaria magnacalcarata</name>
    <dbReference type="NCBI Taxonomy" id="392030"/>
    <lineage>
        <taxon>Eukaryota</taxon>
        <taxon>Metazoa</taxon>
        <taxon>Spiralia</taxon>
        <taxon>Gnathifera</taxon>
        <taxon>Rotifera</taxon>
        <taxon>Eurotatoria</taxon>
        <taxon>Bdelloidea</taxon>
        <taxon>Philodinida</taxon>
        <taxon>Philodinidae</taxon>
        <taxon>Rotaria</taxon>
    </lineage>
</organism>
<dbReference type="OrthoDB" id="19996at2759"/>
<protein>
    <recommendedName>
        <fullName evidence="3">C2 domain-containing protein</fullName>
    </recommendedName>
</protein>
<proteinExistence type="predicted"/>
<dbReference type="Proteomes" id="UP000663834">
    <property type="component" value="Unassembled WGS sequence"/>
</dbReference>
<dbReference type="Pfam" id="PF21528">
    <property type="entry name" value="CC2D1A-B_DM14"/>
    <property type="match status" value="2"/>
</dbReference>
<evidence type="ECO:0000313" key="5">
    <source>
        <dbReference type="Proteomes" id="UP000663834"/>
    </source>
</evidence>
<dbReference type="PROSITE" id="PS50004">
    <property type="entry name" value="C2"/>
    <property type="match status" value="1"/>
</dbReference>
<feature type="region of interest" description="Disordered" evidence="2">
    <location>
        <begin position="833"/>
        <end position="865"/>
    </location>
</feature>
<accession>A0A816BEW0</accession>
<sequence length="978" mass="109392">MFKSSKSGKPAKRSKGGSGGAELMQQMGFQIPNFDDPTMSAMDDNDDDADLEAELRQMQQETGGHESKRSKADKKKTGKAAPDLQSFHNDVNKLLSDIDKPINDDDLSDVDEEDLLAELNDITGDTETEKQDAPTDTSQVQSTSNKNILAVLQTRLDMYTKAVQTVKMSGDTARARRIERQLKFIQELIQSVRAGAPINESEIPPELFIATPSLSQSTNVTPEVPLRAPPPPPPESTATSISNDNKTSMPQTQLVTSSNNTDDAIGQLRALALQASAGGNKDKAKEYLIQMKQLQNKAAAISMPSPPPPAQTEIPNNNPAEEISSPLVIPLKAPEPSTVMEALQQRHQELVKQHKEAISKEDNSKARRMDRLAKQYQEAIDATQKGRSYNYSELPDLAGFAPIPVEKPKSQMQSSDVRAGASLKTTDSHQPTQPQKPRPSLPVGPSPPAALKPLSNPQQDQQVQTLRLRQEKFQSLALKAKKEGDIESAKRNLIASKEIEKAIASIESGVPIDTKQLPELPDAGYEFIQDDELTKEIAKSDRETIYQRLQDDLLRQMQLCARNQQIYAQMEGANNSKQANEFKTLEQRSAHDLERLRKCFQHGSKAPLFHYEKRQMNIIQVNNDLSDHEFEVKVLRGINLRLPSGYSSTSLETCVIIEFPYPRETPQTARTRHGAGSTIVEYPDSLHKFQIKRTDTDLKRVFKRKELKLSIFHKAGFLRADRLLGTASVKLAPFEETATIHESVDIYDNEHKKKPEGKLEVKIRMKEALGQTKSSESSLQQWLVIDRFEDISYNSKSSTSQSISTAPSITAISRLVPTSDSLGLLAITLANNLNNNNNNDDDATVESSRSSDNESKHRISRNSQQPVVPQSIQVLKYEADLINEQIEQFEDLFTQDQIDRLRTKQQTLTKTSDEIIVSLRQGGKKAVEEHVRGLEQLMEHYSKEVDEYRQRDENKKADILVKKKDLVAKELETFTSKP</sequence>
<feature type="compositionally biased region" description="Polar residues" evidence="2">
    <location>
        <begin position="236"/>
        <end position="259"/>
    </location>
</feature>
<comment type="caution">
    <text evidence="4">The sequence shown here is derived from an EMBL/GenBank/DDBJ whole genome shotgun (WGS) entry which is preliminary data.</text>
</comment>
<reference evidence="4" key="1">
    <citation type="submission" date="2021-02" db="EMBL/GenBank/DDBJ databases">
        <authorList>
            <person name="Nowell W R."/>
        </authorList>
    </citation>
    <scope>NUCLEOTIDE SEQUENCE</scope>
</reference>
<gene>
    <name evidence="4" type="ORF">KQP761_LOCUS23062</name>
</gene>
<feature type="compositionally biased region" description="Polar residues" evidence="2">
    <location>
        <begin position="423"/>
        <end position="433"/>
    </location>
</feature>
<dbReference type="EMBL" id="CAJNOW010012296">
    <property type="protein sequence ID" value="CAF1608268.1"/>
    <property type="molecule type" value="Genomic_DNA"/>
</dbReference>
<feature type="compositionally biased region" description="Pro residues" evidence="2">
    <location>
        <begin position="434"/>
        <end position="450"/>
    </location>
</feature>
<evidence type="ECO:0000256" key="2">
    <source>
        <dbReference type="SAM" id="MobiDB-lite"/>
    </source>
</evidence>
<keyword evidence="1" id="KW-0175">Coiled coil</keyword>
<dbReference type="AlphaFoldDB" id="A0A816BEW0"/>
<dbReference type="GO" id="GO:0001227">
    <property type="term" value="F:DNA-binding transcription repressor activity, RNA polymerase II-specific"/>
    <property type="evidence" value="ECO:0007669"/>
    <property type="project" value="InterPro"/>
</dbReference>
<feature type="region of interest" description="Disordered" evidence="2">
    <location>
        <begin position="216"/>
        <end position="259"/>
    </location>
</feature>
<feature type="region of interest" description="Disordered" evidence="2">
    <location>
        <begin position="1"/>
        <end position="85"/>
    </location>
</feature>
<dbReference type="SMART" id="SM00685">
    <property type="entry name" value="DM14"/>
    <property type="match status" value="3"/>
</dbReference>
<evidence type="ECO:0000313" key="4">
    <source>
        <dbReference type="EMBL" id="CAF1608268.1"/>
    </source>
</evidence>
<dbReference type="InterPro" id="IPR039725">
    <property type="entry name" value="CC2D1A/B"/>
</dbReference>
<evidence type="ECO:0000259" key="3">
    <source>
        <dbReference type="PROSITE" id="PS50004"/>
    </source>
</evidence>
<dbReference type="InterPro" id="IPR000008">
    <property type="entry name" value="C2_dom"/>
</dbReference>